<keyword evidence="3" id="KW-1185">Reference proteome</keyword>
<dbReference type="STRING" id="76021.BS329_20385"/>
<dbReference type="InterPro" id="IPR032696">
    <property type="entry name" value="SQ_cyclase_C"/>
</dbReference>
<reference evidence="2 3" key="1">
    <citation type="submission" date="2016-01" db="EMBL/GenBank/DDBJ databases">
        <title>Amycolatopsis coloradensis genome sequencing and assembly.</title>
        <authorList>
            <person name="Mayilraj S."/>
        </authorList>
    </citation>
    <scope>NUCLEOTIDE SEQUENCE [LARGE SCALE GENOMIC DNA]</scope>
    <source>
        <strain evidence="2 3">DSM 44225</strain>
    </source>
</reference>
<name>A0A1R0KQU1_9PSEU</name>
<dbReference type="CDD" id="cd00688">
    <property type="entry name" value="ISOPREN_C2_like"/>
    <property type="match status" value="1"/>
</dbReference>
<protein>
    <recommendedName>
        <fullName evidence="1">Squalene cyclase C-terminal domain-containing protein</fullName>
    </recommendedName>
</protein>
<dbReference type="Pfam" id="PF13243">
    <property type="entry name" value="SQHop_cyclase_C"/>
    <property type="match status" value="1"/>
</dbReference>
<dbReference type="AlphaFoldDB" id="A0A1R0KQU1"/>
<dbReference type="Gene3D" id="1.50.10.20">
    <property type="match status" value="2"/>
</dbReference>
<dbReference type="InterPro" id="IPR008930">
    <property type="entry name" value="Terpenoid_cyclase/PrenylTrfase"/>
</dbReference>
<gene>
    <name evidence="2" type="ORF">BS329_20385</name>
</gene>
<sequence length="490" mass="51686">MGPDAAVRDPCRSRVLESALTMRLLERTGLRPDLYAAVETYVQRQAPETTGFERTMAEITLGGKNVRSDVLAEVVRAAPDFTGSRKRVLAQALLAVVGAPGEITWEPAAFDTAFLHSWASVQMTAAKVILAAVSGQSARISDEDVRCLADTQRAPRLWEGNVLIHLSVLHALTLLPNTGRLVAAGVDTLAAQVRSDGGLPFVSDVDTWCTATAGVALAAVNAAEPTLRALADRLAACQQPGGGWSYSDTAVQTDVDDTSVAVQFLDRVDSRRYRGSVRRGIRSLMAVRGTDGGFPTYVAGAASEASMTAAALDALTLRSDRHAGHIAEGLRFLVSQQNEDGSFPPDWSSSRLHTVCRVLLCTSRRPRSGSATVRRMVGRAAALVIGGQNDDGGWGQQAGDASDVISTAYGLTALCSIPDADPRAAAVAAEFLAHAPRGADGLQAIPDSIGPRPFVFTVPVLAEIFTLLALGHFDRRLAAPAARAQGTTRG</sequence>
<feature type="domain" description="Squalene cyclase C-terminal" evidence="1">
    <location>
        <begin position="305"/>
        <end position="472"/>
    </location>
</feature>
<evidence type="ECO:0000259" key="1">
    <source>
        <dbReference type="Pfam" id="PF13243"/>
    </source>
</evidence>
<organism evidence="2 3">
    <name type="scientific">Amycolatopsis coloradensis</name>
    <dbReference type="NCBI Taxonomy" id="76021"/>
    <lineage>
        <taxon>Bacteria</taxon>
        <taxon>Bacillati</taxon>
        <taxon>Actinomycetota</taxon>
        <taxon>Actinomycetes</taxon>
        <taxon>Pseudonocardiales</taxon>
        <taxon>Pseudonocardiaceae</taxon>
        <taxon>Amycolatopsis</taxon>
    </lineage>
</organism>
<evidence type="ECO:0000313" key="3">
    <source>
        <dbReference type="Proteomes" id="UP000187486"/>
    </source>
</evidence>
<dbReference type="UniPathway" id="UPA00337"/>
<accession>A0A1R0KQU1</accession>
<dbReference type="EMBL" id="MQUQ01000011">
    <property type="protein sequence ID" value="OLZ49993.1"/>
    <property type="molecule type" value="Genomic_DNA"/>
</dbReference>
<dbReference type="Proteomes" id="UP000187486">
    <property type="component" value="Unassembled WGS sequence"/>
</dbReference>
<proteinExistence type="predicted"/>
<evidence type="ECO:0000313" key="2">
    <source>
        <dbReference type="EMBL" id="OLZ49993.1"/>
    </source>
</evidence>
<dbReference type="SUPFAM" id="SSF48239">
    <property type="entry name" value="Terpenoid cyclases/Protein prenyltransferases"/>
    <property type="match status" value="1"/>
</dbReference>
<comment type="caution">
    <text evidence="2">The sequence shown here is derived from an EMBL/GenBank/DDBJ whole genome shotgun (WGS) entry which is preliminary data.</text>
</comment>